<dbReference type="SMART" id="SM00304">
    <property type="entry name" value="HAMP"/>
    <property type="match status" value="1"/>
</dbReference>
<feature type="domain" description="HAMP" evidence="23">
    <location>
        <begin position="165"/>
        <end position="217"/>
    </location>
</feature>
<evidence type="ECO:0000256" key="3">
    <source>
        <dbReference type="ARBA" id="ARBA00001946"/>
    </source>
</evidence>
<sequence length="445" mass="47412">MRRRIRTSMIGMLLVVGILLGAPLSVIAWWWTADNAHQDLDLRLKHIASELIQMEGPGGELDSVAITEERFGMLIPEGGVLRVTHHVPSRAGVGGTPTVVTTKLGPPIGGREFTDSINLGEAGAVELAVPLGQVRRDQWLGVMIVAVVVLGSVGGGVAVATVTARRLADPLTRVADRATAMARGDFRSEWPEYGIPELDRVSRALGAANTEIATRLDREAGIVGEVSHQLRSRMTAIQLRLDELAMYPDENVVAEAEAAAGQVERLTRDLDQMVVASRVSQGAPAKAVRVDTMVRTLVADFAPAFIASDRQLRIVTQGGMPAMAWTAQPSRLREAVAVLVDNALHHGRGTATVVLDTLPATGMLRLEVTDEGDGVPDELVDKIFRRGFTGGVATGTGVGLSLARALVEADGGRLELSSRRPPVFSIVVPASAPVETVARDRAPHR</sequence>
<evidence type="ECO:0000256" key="15">
    <source>
        <dbReference type="ARBA" id="ARBA00022989"/>
    </source>
</evidence>
<keyword evidence="13" id="KW-0460">Magnesium</keyword>
<keyword evidence="25" id="KW-1185">Reference proteome</keyword>
<comment type="subcellular location">
    <subcellularLocation>
        <location evidence="4">Cell membrane</location>
    </subcellularLocation>
</comment>
<feature type="transmembrane region" description="Helical" evidence="21">
    <location>
        <begin position="12"/>
        <end position="31"/>
    </location>
</feature>
<comment type="caution">
    <text evidence="24">The sequence shown here is derived from an EMBL/GenBank/DDBJ whole genome shotgun (WGS) entry which is preliminary data.</text>
</comment>
<dbReference type="InterPro" id="IPR003660">
    <property type="entry name" value="HAMP_dom"/>
</dbReference>
<keyword evidence="15 21" id="KW-1133">Transmembrane helix</keyword>
<evidence type="ECO:0000259" key="22">
    <source>
        <dbReference type="PROSITE" id="PS50109"/>
    </source>
</evidence>
<gene>
    <name evidence="24" type="ORF">nbrc107697_14110</name>
</gene>
<reference evidence="25" key="1">
    <citation type="submission" date="2019-06" db="EMBL/GenBank/DDBJ databases">
        <title>Gordonia isolated from sludge of a wastewater treatment plant.</title>
        <authorList>
            <person name="Tamura T."/>
            <person name="Aoyama K."/>
            <person name="Kang Y."/>
            <person name="Saito S."/>
            <person name="Akiyama N."/>
            <person name="Yazawa K."/>
            <person name="Gonoi T."/>
            <person name="Mikami Y."/>
        </authorList>
    </citation>
    <scope>NUCLEOTIDE SEQUENCE [LARGE SCALE GENOMIC DNA]</scope>
    <source>
        <strain evidence="25">NBRC 107697</strain>
    </source>
</reference>
<dbReference type="PRINTS" id="PR00344">
    <property type="entry name" value="BCTRLSENSOR"/>
</dbReference>
<comment type="cofactor">
    <cofactor evidence="3">
        <name>Mg(2+)</name>
        <dbReference type="ChEBI" id="CHEBI:18420"/>
    </cofactor>
</comment>
<evidence type="ECO:0000256" key="13">
    <source>
        <dbReference type="ARBA" id="ARBA00022842"/>
    </source>
</evidence>
<keyword evidence="11" id="KW-0378">Hydrolase</keyword>
<dbReference type="PROSITE" id="PS50109">
    <property type="entry name" value="HIS_KIN"/>
    <property type="match status" value="1"/>
</dbReference>
<keyword evidence="14" id="KW-0904">Protein phosphatase</keyword>
<dbReference type="PANTHER" id="PTHR44936:SF9">
    <property type="entry name" value="SENSOR PROTEIN CREC"/>
    <property type="match status" value="1"/>
</dbReference>
<dbReference type="Proteomes" id="UP000444980">
    <property type="component" value="Unassembled WGS sequence"/>
</dbReference>
<evidence type="ECO:0000256" key="2">
    <source>
        <dbReference type="ARBA" id="ARBA00001936"/>
    </source>
</evidence>
<dbReference type="EMBL" id="BJOU01000001">
    <property type="protein sequence ID" value="GED97372.1"/>
    <property type="molecule type" value="Genomic_DNA"/>
</dbReference>
<dbReference type="SMART" id="SM00387">
    <property type="entry name" value="HATPase_c"/>
    <property type="match status" value="1"/>
</dbReference>
<feature type="domain" description="Histidine kinase" evidence="22">
    <location>
        <begin position="225"/>
        <end position="432"/>
    </location>
</feature>
<evidence type="ECO:0000256" key="10">
    <source>
        <dbReference type="ARBA" id="ARBA00022777"/>
    </source>
</evidence>
<protein>
    <recommendedName>
        <fullName evidence="19">Signal transduction histidine-protein kinase/phosphatase MprB</fullName>
        <ecNumber evidence="5">2.7.13.3</ecNumber>
    </recommendedName>
    <alternativeName>
        <fullName evidence="20">Mycobacterial persistence regulator B</fullName>
    </alternativeName>
</protein>
<evidence type="ECO:0000256" key="6">
    <source>
        <dbReference type="ARBA" id="ARBA00022553"/>
    </source>
</evidence>
<evidence type="ECO:0000256" key="16">
    <source>
        <dbReference type="ARBA" id="ARBA00023012"/>
    </source>
</evidence>
<evidence type="ECO:0000256" key="7">
    <source>
        <dbReference type="ARBA" id="ARBA00022679"/>
    </source>
</evidence>
<evidence type="ECO:0000256" key="21">
    <source>
        <dbReference type="SAM" id="Phobius"/>
    </source>
</evidence>
<evidence type="ECO:0000256" key="1">
    <source>
        <dbReference type="ARBA" id="ARBA00000085"/>
    </source>
</evidence>
<dbReference type="InterPro" id="IPR003594">
    <property type="entry name" value="HATPase_dom"/>
</dbReference>
<organism evidence="24 25">
    <name type="scientific">Gordonia crocea</name>
    <dbReference type="NCBI Taxonomy" id="589162"/>
    <lineage>
        <taxon>Bacteria</taxon>
        <taxon>Bacillati</taxon>
        <taxon>Actinomycetota</taxon>
        <taxon>Actinomycetes</taxon>
        <taxon>Mycobacteriales</taxon>
        <taxon>Gordoniaceae</taxon>
        <taxon>Gordonia</taxon>
    </lineage>
</organism>
<evidence type="ECO:0000313" key="24">
    <source>
        <dbReference type="EMBL" id="GED97372.1"/>
    </source>
</evidence>
<evidence type="ECO:0000256" key="11">
    <source>
        <dbReference type="ARBA" id="ARBA00022801"/>
    </source>
</evidence>
<keyword evidence="8 21" id="KW-0812">Transmembrane</keyword>
<evidence type="ECO:0000256" key="12">
    <source>
        <dbReference type="ARBA" id="ARBA00022840"/>
    </source>
</evidence>
<keyword evidence="18" id="KW-0464">Manganese</keyword>
<dbReference type="InterPro" id="IPR036890">
    <property type="entry name" value="HATPase_C_sf"/>
</dbReference>
<dbReference type="GO" id="GO:0004721">
    <property type="term" value="F:phosphoprotein phosphatase activity"/>
    <property type="evidence" value="ECO:0007669"/>
    <property type="project" value="UniProtKB-KW"/>
</dbReference>
<evidence type="ECO:0000256" key="18">
    <source>
        <dbReference type="ARBA" id="ARBA00023211"/>
    </source>
</evidence>
<dbReference type="GO" id="GO:0005524">
    <property type="term" value="F:ATP binding"/>
    <property type="evidence" value="ECO:0007669"/>
    <property type="project" value="UniProtKB-KW"/>
</dbReference>
<evidence type="ECO:0000256" key="14">
    <source>
        <dbReference type="ARBA" id="ARBA00022912"/>
    </source>
</evidence>
<evidence type="ECO:0000256" key="17">
    <source>
        <dbReference type="ARBA" id="ARBA00023016"/>
    </source>
</evidence>
<dbReference type="EC" id="2.7.13.3" evidence="5"/>
<comment type="cofactor">
    <cofactor evidence="2">
        <name>Mn(2+)</name>
        <dbReference type="ChEBI" id="CHEBI:29035"/>
    </cofactor>
</comment>
<evidence type="ECO:0000259" key="23">
    <source>
        <dbReference type="PROSITE" id="PS50885"/>
    </source>
</evidence>
<evidence type="ECO:0000256" key="5">
    <source>
        <dbReference type="ARBA" id="ARBA00012438"/>
    </source>
</evidence>
<keyword evidence="17" id="KW-0346">Stress response</keyword>
<keyword evidence="16" id="KW-0902">Two-component regulatory system</keyword>
<evidence type="ECO:0000256" key="19">
    <source>
        <dbReference type="ARBA" id="ARBA00040454"/>
    </source>
</evidence>
<evidence type="ECO:0000256" key="8">
    <source>
        <dbReference type="ARBA" id="ARBA00022692"/>
    </source>
</evidence>
<dbReference type="PROSITE" id="PS50885">
    <property type="entry name" value="HAMP"/>
    <property type="match status" value="1"/>
</dbReference>
<dbReference type="Gene3D" id="3.30.565.10">
    <property type="entry name" value="Histidine kinase-like ATPase, C-terminal domain"/>
    <property type="match status" value="1"/>
</dbReference>
<dbReference type="InterPro" id="IPR050980">
    <property type="entry name" value="2C_sensor_his_kinase"/>
</dbReference>
<dbReference type="RefSeq" id="WP_228460721.1">
    <property type="nucleotide sequence ID" value="NZ_BJOU01000001.1"/>
</dbReference>
<dbReference type="GO" id="GO:0000155">
    <property type="term" value="F:phosphorelay sensor kinase activity"/>
    <property type="evidence" value="ECO:0007669"/>
    <property type="project" value="InterPro"/>
</dbReference>
<dbReference type="InterPro" id="IPR004358">
    <property type="entry name" value="Sig_transdc_His_kin-like_C"/>
</dbReference>
<evidence type="ECO:0000256" key="4">
    <source>
        <dbReference type="ARBA" id="ARBA00004236"/>
    </source>
</evidence>
<dbReference type="PANTHER" id="PTHR44936">
    <property type="entry name" value="SENSOR PROTEIN CREC"/>
    <property type="match status" value="1"/>
</dbReference>
<evidence type="ECO:0000256" key="20">
    <source>
        <dbReference type="ARBA" id="ARBA00041776"/>
    </source>
</evidence>
<dbReference type="SUPFAM" id="SSF47384">
    <property type="entry name" value="Homodimeric domain of signal transducing histidine kinase"/>
    <property type="match status" value="1"/>
</dbReference>
<keyword evidence="10 24" id="KW-0418">Kinase</keyword>
<keyword evidence="21" id="KW-0472">Membrane</keyword>
<keyword evidence="9" id="KW-0547">Nucleotide-binding</keyword>
<keyword evidence="12" id="KW-0067">ATP-binding</keyword>
<feature type="transmembrane region" description="Helical" evidence="21">
    <location>
        <begin position="139"/>
        <end position="163"/>
    </location>
</feature>
<dbReference type="SUPFAM" id="SSF55874">
    <property type="entry name" value="ATPase domain of HSP90 chaperone/DNA topoisomerase II/histidine kinase"/>
    <property type="match status" value="1"/>
</dbReference>
<dbReference type="Gene3D" id="1.10.287.130">
    <property type="match status" value="1"/>
</dbReference>
<dbReference type="InterPro" id="IPR036097">
    <property type="entry name" value="HisK_dim/P_sf"/>
</dbReference>
<keyword evidence="6" id="KW-0597">Phosphoprotein</keyword>
<dbReference type="AlphaFoldDB" id="A0A7I9UWR0"/>
<dbReference type="Pfam" id="PF00672">
    <property type="entry name" value="HAMP"/>
    <property type="match status" value="1"/>
</dbReference>
<accession>A0A7I9UWR0</accession>
<evidence type="ECO:0000256" key="9">
    <source>
        <dbReference type="ARBA" id="ARBA00022741"/>
    </source>
</evidence>
<comment type="catalytic activity">
    <reaction evidence="1">
        <text>ATP + protein L-histidine = ADP + protein N-phospho-L-histidine.</text>
        <dbReference type="EC" id="2.7.13.3"/>
    </reaction>
</comment>
<dbReference type="Pfam" id="PF02518">
    <property type="entry name" value="HATPase_c"/>
    <property type="match status" value="1"/>
</dbReference>
<name>A0A7I9UWR0_9ACTN</name>
<evidence type="ECO:0000313" key="25">
    <source>
        <dbReference type="Proteomes" id="UP000444980"/>
    </source>
</evidence>
<dbReference type="GO" id="GO:0005886">
    <property type="term" value="C:plasma membrane"/>
    <property type="evidence" value="ECO:0007669"/>
    <property type="project" value="UniProtKB-SubCell"/>
</dbReference>
<dbReference type="InterPro" id="IPR005467">
    <property type="entry name" value="His_kinase_dom"/>
</dbReference>
<keyword evidence="7" id="KW-0808">Transferase</keyword>
<proteinExistence type="predicted"/>